<keyword evidence="4" id="KW-1185">Reference proteome</keyword>
<feature type="transmembrane region" description="Helical" evidence="1">
    <location>
        <begin position="84"/>
        <end position="107"/>
    </location>
</feature>
<gene>
    <name evidence="3" type="ORF">E0W69_017615</name>
</gene>
<sequence>MIQFNTLVSKKSMKKLYTEIIIIIITWLILGCFLFLFVSDLAQFSSPGKFILRFFVYFSIFLVLFFLNRFLFIPKWFFHPKKKVLYFSVVSIIGLILLFSNPFRLLMNNIRKDQMKKMQQFEQMHRRIVDSILETQHMQPPFHPNEDRMQPPPMHINDERNNMMPPPREDFHPDGRRKFHPDLISMFLYLAIIAIGITTEYQKKLNTSQQSFLQAASEKTKAELFFLKAQVNPHFLFNTLNNIYSMSVVQSEYTSEAIMRLSNIMRYITDTSEKEFVPLEDEINCIKDYVYLNQLRGGKTFHLEFDTNGDTIGKRIAPMLLLTFIENAFKYGLSKKEQSPIKIDLNISDNQLNFYCENRIFPNLKTDNRKGLGIENTKKRLDLIYTTTYQLNIDNDLDKFKVSLILPV</sequence>
<organism evidence="3 4">
    <name type="scientific">Rhizosphaericola mali</name>
    <dbReference type="NCBI Taxonomy" id="2545455"/>
    <lineage>
        <taxon>Bacteria</taxon>
        <taxon>Pseudomonadati</taxon>
        <taxon>Bacteroidota</taxon>
        <taxon>Chitinophagia</taxon>
        <taxon>Chitinophagales</taxon>
        <taxon>Chitinophagaceae</taxon>
        <taxon>Rhizosphaericola</taxon>
    </lineage>
</organism>
<feature type="transmembrane region" description="Helical" evidence="1">
    <location>
        <begin position="50"/>
        <end position="72"/>
    </location>
</feature>
<dbReference type="GO" id="GO:0000155">
    <property type="term" value="F:phosphorelay sensor kinase activity"/>
    <property type="evidence" value="ECO:0007669"/>
    <property type="project" value="InterPro"/>
</dbReference>
<reference evidence="3 4" key="1">
    <citation type="submission" date="2019-09" db="EMBL/GenBank/DDBJ databases">
        <title>Complete genome sequence of Arachidicoccus sp. B3-10 isolated from apple orchard soil.</title>
        <authorList>
            <person name="Kim H.S."/>
            <person name="Han K.-I."/>
            <person name="Suh M.K."/>
            <person name="Lee K.C."/>
            <person name="Eom M.K."/>
            <person name="Kim J.-S."/>
            <person name="Kang S.W."/>
            <person name="Sin Y."/>
            <person name="Lee J.-S."/>
        </authorList>
    </citation>
    <scope>NUCLEOTIDE SEQUENCE [LARGE SCALE GENOMIC DNA]</scope>
    <source>
        <strain evidence="3 4">B3-10</strain>
    </source>
</reference>
<keyword evidence="1" id="KW-1133">Transmembrane helix</keyword>
<dbReference type="OrthoDB" id="9792992at2"/>
<dbReference type="Proteomes" id="UP000292424">
    <property type="component" value="Chromosome"/>
</dbReference>
<protein>
    <recommendedName>
        <fullName evidence="2">Signal transduction histidine kinase internal region domain-containing protein</fullName>
    </recommendedName>
</protein>
<keyword evidence="1" id="KW-0472">Membrane</keyword>
<dbReference type="InterPro" id="IPR010559">
    <property type="entry name" value="Sig_transdc_His_kin_internal"/>
</dbReference>
<feature type="domain" description="Signal transduction histidine kinase internal region" evidence="2">
    <location>
        <begin position="222"/>
        <end position="299"/>
    </location>
</feature>
<evidence type="ECO:0000313" key="4">
    <source>
        <dbReference type="Proteomes" id="UP000292424"/>
    </source>
</evidence>
<dbReference type="Pfam" id="PF06580">
    <property type="entry name" value="His_kinase"/>
    <property type="match status" value="1"/>
</dbReference>
<proteinExistence type="predicted"/>
<dbReference type="InterPro" id="IPR050640">
    <property type="entry name" value="Bact_2-comp_sensor_kinase"/>
</dbReference>
<keyword evidence="1" id="KW-0812">Transmembrane</keyword>
<dbReference type="EMBL" id="CP044016">
    <property type="protein sequence ID" value="QES90393.1"/>
    <property type="molecule type" value="Genomic_DNA"/>
</dbReference>
<dbReference type="PANTHER" id="PTHR34220">
    <property type="entry name" value="SENSOR HISTIDINE KINASE YPDA"/>
    <property type="match status" value="1"/>
</dbReference>
<evidence type="ECO:0000256" key="1">
    <source>
        <dbReference type="SAM" id="Phobius"/>
    </source>
</evidence>
<accession>A0A5P2GB13</accession>
<name>A0A5P2GB13_9BACT</name>
<evidence type="ECO:0000313" key="3">
    <source>
        <dbReference type="EMBL" id="QES90393.1"/>
    </source>
</evidence>
<dbReference type="GO" id="GO:0016020">
    <property type="term" value="C:membrane"/>
    <property type="evidence" value="ECO:0007669"/>
    <property type="project" value="InterPro"/>
</dbReference>
<dbReference type="KEGG" id="arac:E0W69_017615"/>
<evidence type="ECO:0000259" key="2">
    <source>
        <dbReference type="Pfam" id="PF06580"/>
    </source>
</evidence>
<feature type="transmembrane region" description="Helical" evidence="1">
    <location>
        <begin position="20"/>
        <end position="38"/>
    </location>
</feature>
<dbReference type="AlphaFoldDB" id="A0A5P2GB13"/>
<dbReference type="PANTHER" id="PTHR34220:SF7">
    <property type="entry name" value="SENSOR HISTIDINE KINASE YPDA"/>
    <property type="match status" value="1"/>
</dbReference>